<evidence type="ECO:0000313" key="2">
    <source>
        <dbReference type="EMBL" id="GAA0186106.1"/>
    </source>
</evidence>
<protein>
    <submittedName>
        <fullName evidence="2">Uncharacterized protein</fullName>
    </submittedName>
</protein>
<dbReference type="EMBL" id="BAABME010013369">
    <property type="protein sequence ID" value="GAA0186106.1"/>
    <property type="molecule type" value="Genomic_DNA"/>
</dbReference>
<keyword evidence="3" id="KW-1185">Reference proteome</keyword>
<evidence type="ECO:0000256" key="1">
    <source>
        <dbReference type="SAM" id="Phobius"/>
    </source>
</evidence>
<keyword evidence="1" id="KW-0812">Transmembrane</keyword>
<proteinExistence type="predicted"/>
<keyword evidence="1" id="KW-0472">Membrane</keyword>
<evidence type="ECO:0000313" key="3">
    <source>
        <dbReference type="Proteomes" id="UP001454036"/>
    </source>
</evidence>
<dbReference type="AlphaFoldDB" id="A0AAV3S1U1"/>
<sequence>MRCDWPYTSVYVQWLIYCHFAVCIVDVGLILRVVTLLWALLTLALYYGISAVIIGDLSIPADSTGYLYLTIIFDYYEYSVDQQGPEVQSSEHVEEVGVDLVEESGNAQVAEQQGVEFQSKLFDRFLRRSFQGVRRSKLSSLSGI</sequence>
<keyword evidence="1" id="KW-1133">Transmembrane helix</keyword>
<feature type="transmembrane region" description="Helical" evidence="1">
    <location>
        <begin position="12"/>
        <end position="31"/>
    </location>
</feature>
<dbReference type="Proteomes" id="UP001454036">
    <property type="component" value="Unassembled WGS sequence"/>
</dbReference>
<comment type="caution">
    <text evidence="2">The sequence shown here is derived from an EMBL/GenBank/DDBJ whole genome shotgun (WGS) entry which is preliminary data.</text>
</comment>
<accession>A0AAV3S1U1</accession>
<gene>
    <name evidence="2" type="ORF">LIER_33394</name>
</gene>
<reference evidence="2 3" key="1">
    <citation type="submission" date="2024-01" db="EMBL/GenBank/DDBJ databases">
        <title>The complete chloroplast genome sequence of Lithospermum erythrorhizon: insights into the phylogenetic relationship among Boraginaceae species and the maternal lineages of purple gromwells.</title>
        <authorList>
            <person name="Okada T."/>
            <person name="Watanabe K."/>
        </authorList>
    </citation>
    <scope>NUCLEOTIDE SEQUENCE [LARGE SCALE GENOMIC DNA]</scope>
</reference>
<organism evidence="2 3">
    <name type="scientific">Lithospermum erythrorhizon</name>
    <name type="common">Purple gromwell</name>
    <name type="synonym">Lithospermum officinale var. erythrorhizon</name>
    <dbReference type="NCBI Taxonomy" id="34254"/>
    <lineage>
        <taxon>Eukaryota</taxon>
        <taxon>Viridiplantae</taxon>
        <taxon>Streptophyta</taxon>
        <taxon>Embryophyta</taxon>
        <taxon>Tracheophyta</taxon>
        <taxon>Spermatophyta</taxon>
        <taxon>Magnoliopsida</taxon>
        <taxon>eudicotyledons</taxon>
        <taxon>Gunneridae</taxon>
        <taxon>Pentapetalae</taxon>
        <taxon>asterids</taxon>
        <taxon>lamiids</taxon>
        <taxon>Boraginales</taxon>
        <taxon>Boraginaceae</taxon>
        <taxon>Boraginoideae</taxon>
        <taxon>Lithospermeae</taxon>
        <taxon>Lithospermum</taxon>
    </lineage>
</organism>
<name>A0AAV3S1U1_LITER</name>
<feature type="transmembrane region" description="Helical" evidence="1">
    <location>
        <begin position="37"/>
        <end position="59"/>
    </location>
</feature>